<name>A0A1G7PYR7_9BACL</name>
<organism evidence="3 4">
    <name type="scientific">Fontibacillus panacisegetis</name>
    <dbReference type="NCBI Taxonomy" id="670482"/>
    <lineage>
        <taxon>Bacteria</taxon>
        <taxon>Bacillati</taxon>
        <taxon>Bacillota</taxon>
        <taxon>Bacilli</taxon>
        <taxon>Bacillales</taxon>
        <taxon>Paenibacillaceae</taxon>
        <taxon>Fontibacillus</taxon>
    </lineage>
</organism>
<reference evidence="3 4" key="1">
    <citation type="submission" date="2016-10" db="EMBL/GenBank/DDBJ databases">
        <authorList>
            <person name="de Groot N.N."/>
        </authorList>
    </citation>
    <scope>NUCLEOTIDE SEQUENCE [LARGE SCALE GENOMIC DNA]</scope>
    <source>
        <strain evidence="3 4">DSM 28129</strain>
    </source>
</reference>
<evidence type="ECO:0000256" key="1">
    <source>
        <dbReference type="ARBA" id="ARBA00006739"/>
    </source>
</evidence>
<feature type="domain" description="Glycosyltransferase 2-like" evidence="2">
    <location>
        <begin position="9"/>
        <end position="209"/>
    </location>
</feature>
<evidence type="ECO:0000259" key="2">
    <source>
        <dbReference type="Pfam" id="PF00535"/>
    </source>
</evidence>
<dbReference type="GO" id="GO:0016758">
    <property type="term" value="F:hexosyltransferase activity"/>
    <property type="evidence" value="ECO:0007669"/>
    <property type="project" value="UniProtKB-ARBA"/>
</dbReference>
<dbReference type="PANTHER" id="PTHR22916">
    <property type="entry name" value="GLYCOSYLTRANSFERASE"/>
    <property type="match status" value="1"/>
</dbReference>
<dbReference type="STRING" id="670482.SAMN04488542_12045"/>
<keyword evidence="3" id="KW-0808">Transferase</keyword>
<sequence length="388" mass="45897">MIENTRKLTIITPFYNEEEILPSFFQTLLNQMDHEGRPFDPKLYQLIMVDNGSTDLSVQIIEDFKEKHPEMTLYIIQETEKGVIPARIAGFNSLLLNPEIEKTEFLASIDADTLLHERWMITVLNKFEYTDADILSFAGCFPYEFWSKIPKTTKKFAREIGTIFFDKETTSWISNENNRYLLTEKIFFDFNRFITDSCYAIRRSIYEHVGGYKREFYDSACTREVYGEGWRLMFRLERIGAKLLYVNKAPYQACPRRMLKEPHNFLSGTSYNNVMTDLRGLEKEDDEYSVLENMSETIDFGAVKRRYVAEYYILLRTIVRPEYITQNPDYFSDIENELYQTIHHWWIHNPKPLGKEVFEFSKQIGDLYAEKVISNIISNQLVQSFTLK</sequence>
<dbReference type="CDD" id="cd00761">
    <property type="entry name" value="Glyco_tranf_GTA_type"/>
    <property type="match status" value="1"/>
</dbReference>
<dbReference type="AlphaFoldDB" id="A0A1G7PYR7"/>
<dbReference type="InterPro" id="IPR029044">
    <property type="entry name" value="Nucleotide-diphossugar_trans"/>
</dbReference>
<dbReference type="OrthoDB" id="183314at2"/>
<keyword evidence="4" id="KW-1185">Reference proteome</keyword>
<protein>
    <submittedName>
        <fullName evidence="3">Glycosyl transferase family 2</fullName>
    </submittedName>
</protein>
<evidence type="ECO:0000313" key="3">
    <source>
        <dbReference type="EMBL" id="SDF91348.1"/>
    </source>
</evidence>
<dbReference type="Proteomes" id="UP000198972">
    <property type="component" value="Unassembled WGS sequence"/>
</dbReference>
<dbReference type="InterPro" id="IPR001173">
    <property type="entry name" value="Glyco_trans_2-like"/>
</dbReference>
<comment type="similarity">
    <text evidence="1">Belongs to the glycosyltransferase 2 family.</text>
</comment>
<dbReference type="Pfam" id="PF00535">
    <property type="entry name" value="Glycos_transf_2"/>
    <property type="match status" value="1"/>
</dbReference>
<gene>
    <name evidence="3" type="ORF">SAMN04488542_12045</name>
</gene>
<dbReference type="SUPFAM" id="SSF53448">
    <property type="entry name" value="Nucleotide-diphospho-sugar transferases"/>
    <property type="match status" value="1"/>
</dbReference>
<proteinExistence type="inferred from homology"/>
<dbReference type="PANTHER" id="PTHR22916:SF3">
    <property type="entry name" value="UDP-GLCNAC:BETAGAL BETA-1,3-N-ACETYLGLUCOSAMINYLTRANSFERASE-LIKE PROTEIN 1"/>
    <property type="match status" value="1"/>
</dbReference>
<evidence type="ECO:0000313" key="4">
    <source>
        <dbReference type="Proteomes" id="UP000198972"/>
    </source>
</evidence>
<dbReference type="EMBL" id="FNBG01000020">
    <property type="protein sequence ID" value="SDF91348.1"/>
    <property type="molecule type" value="Genomic_DNA"/>
</dbReference>
<accession>A0A1G7PYR7</accession>
<dbReference type="RefSeq" id="WP_091232868.1">
    <property type="nucleotide sequence ID" value="NZ_FNBG01000020.1"/>
</dbReference>
<dbReference type="Gene3D" id="3.90.550.10">
    <property type="entry name" value="Spore Coat Polysaccharide Biosynthesis Protein SpsA, Chain A"/>
    <property type="match status" value="1"/>
</dbReference>